<name>A0A545AYV7_9ACTN</name>
<evidence type="ECO:0000313" key="3">
    <source>
        <dbReference type="Proteomes" id="UP000317982"/>
    </source>
</evidence>
<reference evidence="2 3" key="1">
    <citation type="submission" date="2019-07" db="EMBL/GenBank/DDBJ databases">
        <title>Cryptosporangium phraense sp. nov., isolated from plant litter.</title>
        <authorList>
            <person name="Suriyachadkun C."/>
        </authorList>
    </citation>
    <scope>NUCLEOTIDE SEQUENCE [LARGE SCALE GENOMIC DNA]</scope>
    <source>
        <strain evidence="2 3">A-T 5661</strain>
    </source>
</reference>
<feature type="transmembrane region" description="Helical" evidence="1">
    <location>
        <begin position="71"/>
        <end position="97"/>
    </location>
</feature>
<dbReference type="RefSeq" id="WP_142703038.1">
    <property type="nucleotide sequence ID" value="NZ_VIRS01000002.1"/>
</dbReference>
<feature type="transmembrane region" description="Helical" evidence="1">
    <location>
        <begin position="217"/>
        <end position="237"/>
    </location>
</feature>
<dbReference type="AlphaFoldDB" id="A0A545AYV7"/>
<feature type="transmembrane region" description="Helical" evidence="1">
    <location>
        <begin position="257"/>
        <end position="280"/>
    </location>
</feature>
<protein>
    <submittedName>
        <fullName evidence="2">Uncharacterized protein</fullName>
    </submittedName>
</protein>
<evidence type="ECO:0000256" key="1">
    <source>
        <dbReference type="SAM" id="Phobius"/>
    </source>
</evidence>
<accession>A0A545AYV7</accession>
<keyword evidence="1" id="KW-0472">Membrane</keyword>
<keyword evidence="1" id="KW-0812">Transmembrane</keyword>
<evidence type="ECO:0000313" key="2">
    <source>
        <dbReference type="EMBL" id="TQS46519.1"/>
    </source>
</evidence>
<keyword evidence="3" id="KW-1185">Reference proteome</keyword>
<sequence>MTGDLERRYRRLLRAYPSAYRSSRGDELVATYLDTADPDRRWPDLRDVADVLGGGVRQHLRARGSSGLPGGAAIAAVLALAAGAMLAVSWLVVIELAPMRATYEGSDPFAPFRSSSAYVWLAWLAAAVLFAAGSGRWCRRLLVLGLLLTVVAKPVAWLAVGDWSMYAQAAVENWGRSVLLTDPAIPSGLALAPMAALGVVALAVPSRPGRFVRWVPLVLLTPLALLAVDPVIGVMVALGRGRPWDVPFWYERATVSIGLTVVSVGVLAGACAAGGYRAVLGGRGGDSAARGAE</sequence>
<feature type="transmembrane region" description="Helical" evidence="1">
    <location>
        <begin position="141"/>
        <end position="160"/>
    </location>
</feature>
<feature type="transmembrane region" description="Helical" evidence="1">
    <location>
        <begin position="117"/>
        <end position="134"/>
    </location>
</feature>
<dbReference type="EMBL" id="VIRS01000002">
    <property type="protein sequence ID" value="TQS46519.1"/>
    <property type="molecule type" value="Genomic_DNA"/>
</dbReference>
<proteinExistence type="predicted"/>
<comment type="caution">
    <text evidence="2">The sequence shown here is derived from an EMBL/GenBank/DDBJ whole genome shotgun (WGS) entry which is preliminary data.</text>
</comment>
<dbReference type="InParanoid" id="A0A545AYV7"/>
<dbReference type="Proteomes" id="UP000317982">
    <property type="component" value="Unassembled WGS sequence"/>
</dbReference>
<gene>
    <name evidence="2" type="ORF">FL583_03810</name>
</gene>
<organism evidence="2 3">
    <name type="scientific">Cryptosporangium phraense</name>
    <dbReference type="NCBI Taxonomy" id="2593070"/>
    <lineage>
        <taxon>Bacteria</taxon>
        <taxon>Bacillati</taxon>
        <taxon>Actinomycetota</taxon>
        <taxon>Actinomycetes</taxon>
        <taxon>Cryptosporangiales</taxon>
        <taxon>Cryptosporangiaceae</taxon>
        <taxon>Cryptosporangium</taxon>
    </lineage>
</organism>
<feature type="transmembrane region" description="Helical" evidence="1">
    <location>
        <begin position="184"/>
        <end position="205"/>
    </location>
</feature>
<dbReference type="OrthoDB" id="3406023at2"/>
<keyword evidence="1" id="KW-1133">Transmembrane helix</keyword>